<evidence type="ECO:0000313" key="1">
    <source>
        <dbReference type="EMBL" id="CAB3984928.1"/>
    </source>
</evidence>
<keyword evidence="2" id="KW-1185">Reference proteome</keyword>
<comment type="caution">
    <text evidence="1">The sequence shown here is derived from an EMBL/GenBank/DDBJ whole genome shotgun (WGS) entry which is preliminary data.</text>
</comment>
<accession>A0A7D9HM57</accession>
<dbReference type="InterPro" id="IPR006575">
    <property type="entry name" value="RWD_dom"/>
</dbReference>
<sequence>MADKSEAENGDIDESLSLQLSEIEILQSMFTEGKELNIDLAGLAEIQDYLSGSINIKPNRIAFTLNLFLSYNFNSQEYLEVNCCLPQRYPHEMPDVYVKSSSLTREIQKELNESTGEFVTTLERGELCVVTIIQWLRETWPDFYERSIQLTNSKEVEVAKTGKKEAKCEGNLSRIWLYMHHIYSKTKRKHILDWANESKLTGFSLPGKPGVVCIEGDSRDAEEYFSRLRRLNWKKITCRHKEERIGRRKFDDFKELVFHVHSSGDDRMDFGEFFQFLVKHDLGEMFKILFGIEGN</sequence>
<dbReference type="SMART" id="SM00591">
    <property type="entry name" value="RWD"/>
    <property type="match status" value="1"/>
</dbReference>
<dbReference type="PANTHER" id="PTHR15955">
    <property type="entry name" value="RWD DOMAIN CONTAINING PROTEIN 2"/>
    <property type="match status" value="1"/>
</dbReference>
<dbReference type="Pfam" id="PF05773">
    <property type="entry name" value="RWD"/>
    <property type="match status" value="1"/>
</dbReference>
<evidence type="ECO:0000313" key="2">
    <source>
        <dbReference type="Proteomes" id="UP001152795"/>
    </source>
</evidence>
<name>A0A7D9HM57_PARCT</name>
<dbReference type="InterPro" id="IPR016135">
    <property type="entry name" value="UBQ-conjugating_enzyme/RWD"/>
</dbReference>
<dbReference type="CDD" id="cd23829">
    <property type="entry name" value="RWD_RWDD2"/>
    <property type="match status" value="1"/>
</dbReference>
<dbReference type="Proteomes" id="UP001152795">
    <property type="component" value="Unassembled WGS sequence"/>
</dbReference>
<dbReference type="Pfam" id="PF06544">
    <property type="entry name" value="Prp3_C"/>
    <property type="match status" value="1"/>
</dbReference>
<reference evidence="1" key="1">
    <citation type="submission" date="2020-04" db="EMBL/GenBank/DDBJ databases">
        <authorList>
            <person name="Alioto T."/>
            <person name="Alioto T."/>
            <person name="Gomez Garrido J."/>
        </authorList>
    </citation>
    <scope>NUCLEOTIDE SEQUENCE</scope>
    <source>
        <strain evidence="1">A484AB</strain>
    </source>
</reference>
<dbReference type="PROSITE" id="PS50908">
    <property type="entry name" value="RWD"/>
    <property type="match status" value="1"/>
</dbReference>
<dbReference type="EMBL" id="CACRXK020000802">
    <property type="protein sequence ID" value="CAB3984928.1"/>
    <property type="molecule type" value="Genomic_DNA"/>
</dbReference>
<dbReference type="AlphaFoldDB" id="A0A7D9HM57"/>
<dbReference type="PIRSF" id="PIRSF038021">
    <property type="entry name" value="UCP038021_RWDD2"/>
    <property type="match status" value="1"/>
</dbReference>
<organism evidence="1 2">
    <name type="scientific">Paramuricea clavata</name>
    <name type="common">Red gorgonian</name>
    <name type="synonym">Violescent sea-whip</name>
    <dbReference type="NCBI Taxonomy" id="317549"/>
    <lineage>
        <taxon>Eukaryota</taxon>
        <taxon>Metazoa</taxon>
        <taxon>Cnidaria</taxon>
        <taxon>Anthozoa</taxon>
        <taxon>Octocorallia</taxon>
        <taxon>Malacalcyonacea</taxon>
        <taxon>Plexauridae</taxon>
        <taxon>Paramuricea</taxon>
    </lineage>
</organism>
<protein>
    <submittedName>
        <fullName evidence="1">RWD domain-containing 2B</fullName>
    </submittedName>
</protein>
<dbReference type="InterPro" id="IPR017359">
    <property type="entry name" value="Phi-like"/>
</dbReference>
<dbReference type="CDD" id="cd24163">
    <property type="entry name" value="RWDD2_C"/>
    <property type="match status" value="1"/>
</dbReference>
<gene>
    <name evidence="1" type="ORF">PACLA_8A033353</name>
</gene>
<dbReference type="Gene3D" id="3.10.110.10">
    <property type="entry name" value="Ubiquitin Conjugating Enzyme"/>
    <property type="match status" value="1"/>
</dbReference>
<dbReference type="PANTHER" id="PTHR15955:SF8">
    <property type="entry name" value="RWD DOMAIN-CONTAINING PROTEIN 2B-RELATED"/>
    <property type="match status" value="1"/>
</dbReference>
<dbReference type="SUPFAM" id="SSF54495">
    <property type="entry name" value="UBC-like"/>
    <property type="match status" value="1"/>
</dbReference>
<dbReference type="InterPro" id="IPR059181">
    <property type="entry name" value="RWDD2A-B_C"/>
</dbReference>
<dbReference type="OrthoDB" id="432412at2759"/>
<proteinExistence type="predicted"/>
<dbReference type="InterPro" id="IPR010541">
    <property type="entry name" value="Prp3_C"/>
</dbReference>